<dbReference type="InterPro" id="IPR005084">
    <property type="entry name" value="CBM6"/>
</dbReference>
<dbReference type="GO" id="GO:0030248">
    <property type="term" value="F:cellulose binding"/>
    <property type="evidence" value="ECO:0007669"/>
    <property type="project" value="InterPro"/>
</dbReference>
<dbReference type="OrthoDB" id="1737095at2"/>
<dbReference type="InterPro" id="IPR008965">
    <property type="entry name" value="CBM2/CBM3_carb-bd_dom_sf"/>
</dbReference>
<evidence type="ECO:0000259" key="1">
    <source>
        <dbReference type="PROSITE" id="PS51172"/>
    </source>
</evidence>
<protein>
    <submittedName>
        <fullName evidence="3">Carbohydrate binding protein</fullName>
    </submittedName>
</protein>
<dbReference type="InterPro" id="IPR001956">
    <property type="entry name" value="CBM3"/>
</dbReference>
<proteinExistence type="predicted"/>
<dbReference type="PROSITE" id="PS51172">
    <property type="entry name" value="CBM3"/>
    <property type="match status" value="1"/>
</dbReference>
<feature type="domain" description="CBM3" evidence="1">
    <location>
        <begin position="43"/>
        <end position="198"/>
    </location>
</feature>
<accession>A0A4V1K2E9</accession>
<keyword evidence="4" id="KW-1185">Reference proteome</keyword>
<dbReference type="Proteomes" id="UP000289166">
    <property type="component" value="Unassembled WGS sequence"/>
</dbReference>
<reference evidence="4" key="1">
    <citation type="submission" date="2018-11" db="EMBL/GenBank/DDBJ databases">
        <title>Genome sequencing of a novel mesophilic and cellulolytic organism within the genus Hungateiclostridium.</title>
        <authorList>
            <person name="Rettenmaier R."/>
            <person name="Liebl W."/>
            <person name="Zverlov V."/>
        </authorList>
    </citation>
    <scope>NUCLEOTIDE SEQUENCE [LARGE SCALE GENOMIC DNA]</scope>
    <source>
        <strain evidence="4">N2K1</strain>
    </source>
</reference>
<feature type="domain" description="CBM6" evidence="2">
    <location>
        <begin position="207"/>
        <end position="326"/>
    </location>
</feature>
<dbReference type="Gene3D" id="2.60.40.710">
    <property type="entry name" value="Endoglucanase-like"/>
    <property type="match status" value="1"/>
</dbReference>
<dbReference type="Pfam" id="PF00942">
    <property type="entry name" value="CBM_3"/>
    <property type="match status" value="1"/>
</dbReference>
<organism evidence="3 4">
    <name type="scientific">Acetivibrio mesophilus</name>
    <dbReference type="NCBI Taxonomy" id="2487273"/>
    <lineage>
        <taxon>Bacteria</taxon>
        <taxon>Bacillati</taxon>
        <taxon>Bacillota</taxon>
        <taxon>Clostridia</taxon>
        <taxon>Eubacteriales</taxon>
        <taxon>Oscillospiraceae</taxon>
        <taxon>Acetivibrio</taxon>
    </lineage>
</organism>
<dbReference type="InterPro" id="IPR036966">
    <property type="entry name" value="CBM3_sf"/>
</dbReference>
<sequence>MISKIIRGGVYMKKQKRISIMIAISFIIQCLSLVTFASNSFASTAGISVQMYNSNTQTYSNTLSPNFKIYNTGTTSIDLSTIKVRYYYTSDGITGQTYTCDYAGHYSNITSSTKGQIVSMANQTSDADTYLEIYFTSSAGVIAPNSYVEVKGRIISYNYQNYTQNNDYSFNPTATNYADSNKVTIYADGVLQAGTAPVTESTQAITLRYEAEDGITTDSSMIKSDPYCSNGEYVGDIGQSNTLTINADIPETGTYTMTIYYRSATNKAVRFTQSNGRSYGIVCLGNGNVSNIGSVSTEVELNEGTCDLVFSNPSTTAPEIDFITITKDLVANTNFELGTNGSPVGWTARKVGSDICSWDANGGVDNSKALSITSSSCKPIYDCSYFESEEIELEPYKYYRAEVLVRTDITSSVGHENFQGANISVRFKATSKRNYENFYWGMVSQGVINNNNGWTTAVINFQAPYDGKVIFRLNNCSAIGTCWFDDFKVYPDDEMVKMESSKVMIGLERSAIIDSGITEQRLDQFISAYDQLVNENEEFTGLDYADHFENEKLKILSRINLPYGGEASTKAFIWWNGDGVKDELERYNNLRALSWTLPHEIGHQFDIARWNFDGEFWASFKAFATLTTTRSTIYIGDSYYGANGRPGLWQYFEDRDLDKFNNNEYAGDYIIGVLGVKSNTSWSSFTKAFQYFADNNNSIPYSGYDKFCLFLDKLDEYENRDIGTTRSLFTNQQLQVIKNQLR</sequence>
<dbReference type="PROSITE" id="PS51175">
    <property type="entry name" value="CBM6"/>
    <property type="match status" value="1"/>
</dbReference>
<dbReference type="SUPFAM" id="SSF49785">
    <property type="entry name" value="Galactose-binding domain-like"/>
    <property type="match status" value="1"/>
</dbReference>
<evidence type="ECO:0000259" key="2">
    <source>
        <dbReference type="PROSITE" id="PS51175"/>
    </source>
</evidence>
<dbReference type="SUPFAM" id="SSF49384">
    <property type="entry name" value="Carbohydrate-binding domain"/>
    <property type="match status" value="1"/>
</dbReference>
<comment type="caution">
    <text evidence="3">The sequence shown here is derived from an EMBL/GenBank/DDBJ whole genome shotgun (WGS) entry which is preliminary data.</text>
</comment>
<evidence type="ECO:0000313" key="4">
    <source>
        <dbReference type="Proteomes" id="UP000289166"/>
    </source>
</evidence>
<dbReference type="InterPro" id="IPR008979">
    <property type="entry name" value="Galactose-bd-like_sf"/>
</dbReference>
<evidence type="ECO:0000313" key="3">
    <source>
        <dbReference type="EMBL" id="RXE60049.1"/>
    </source>
</evidence>
<name>A0A4V1K2E9_9FIRM</name>
<dbReference type="EMBL" id="RLII01000003">
    <property type="protein sequence ID" value="RXE60049.1"/>
    <property type="molecule type" value="Genomic_DNA"/>
</dbReference>
<dbReference type="Gene3D" id="2.60.120.260">
    <property type="entry name" value="Galactose-binding domain-like"/>
    <property type="match status" value="2"/>
</dbReference>
<dbReference type="AlphaFoldDB" id="A0A4V1K2E9"/>
<dbReference type="GO" id="GO:0005975">
    <property type="term" value="P:carbohydrate metabolic process"/>
    <property type="evidence" value="ECO:0007669"/>
    <property type="project" value="InterPro"/>
</dbReference>
<dbReference type="SMART" id="SM01067">
    <property type="entry name" value="CBM_3"/>
    <property type="match status" value="1"/>
</dbReference>
<gene>
    <name evidence="3" type="ORF">EFD62_04650</name>
</gene>